<feature type="transmembrane region" description="Helical" evidence="9">
    <location>
        <begin position="67"/>
        <end position="90"/>
    </location>
</feature>
<dbReference type="Gene3D" id="1.20.5.1930">
    <property type="match status" value="1"/>
</dbReference>
<dbReference type="InterPro" id="IPR011712">
    <property type="entry name" value="Sig_transdc_His_kin_sub3_dim/P"/>
</dbReference>
<dbReference type="GO" id="GO:0005524">
    <property type="term" value="F:ATP binding"/>
    <property type="evidence" value="ECO:0007669"/>
    <property type="project" value="UniProtKB-KW"/>
</dbReference>
<name>A0A2T0PX50_9ACTN</name>
<evidence type="ECO:0000256" key="1">
    <source>
        <dbReference type="ARBA" id="ARBA00000085"/>
    </source>
</evidence>
<evidence type="ECO:0000256" key="8">
    <source>
        <dbReference type="ARBA" id="ARBA00023012"/>
    </source>
</evidence>
<keyword evidence="3" id="KW-0597">Phosphoprotein</keyword>
<evidence type="ECO:0000256" key="3">
    <source>
        <dbReference type="ARBA" id="ARBA00022553"/>
    </source>
</evidence>
<keyword evidence="4" id="KW-0808">Transferase</keyword>
<keyword evidence="9" id="KW-0472">Membrane</keyword>
<keyword evidence="5" id="KW-0547">Nucleotide-binding</keyword>
<evidence type="ECO:0000256" key="6">
    <source>
        <dbReference type="ARBA" id="ARBA00022777"/>
    </source>
</evidence>
<keyword evidence="7" id="KW-0067">ATP-binding</keyword>
<feature type="transmembrane region" description="Helical" evidence="9">
    <location>
        <begin position="102"/>
        <end position="120"/>
    </location>
</feature>
<evidence type="ECO:0000313" key="11">
    <source>
        <dbReference type="EMBL" id="PRX96119.1"/>
    </source>
</evidence>
<dbReference type="Pfam" id="PF07730">
    <property type="entry name" value="HisKA_3"/>
    <property type="match status" value="1"/>
</dbReference>
<feature type="transmembrane region" description="Helical" evidence="9">
    <location>
        <begin position="13"/>
        <end position="35"/>
    </location>
</feature>
<evidence type="ECO:0000259" key="10">
    <source>
        <dbReference type="Pfam" id="PF07730"/>
    </source>
</evidence>
<dbReference type="GO" id="GO:0046983">
    <property type="term" value="F:protein dimerization activity"/>
    <property type="evidence" value="ECO:0007669"/>
    <property type="project" value="InterPro"/>
</dbReference>
<dbReference type="OrthoDB" id="227596at2"/>
<proteinExistence type="predicted"/>
<keyword evidence="8" id="KW-0902">Two-component regulatory system</keyword>
<feature type="transmembrane region" description="Helical" evidence="9">
    <location>
        <begin position="42"/>
        <end position="61"/>
    </location>
</feature>
<dbReference type="EC" id="2.7.13.3" evidence="2"/>
<evidence type="ECO:0000313" key="12">
    <source>
        <dbReference type="Proteomes" id="UP000237846"/>
    </source>
</evidence>
<dbReference type="PANTHER" id="PTHR24421:SF10">
    <property type="entry name" value="NITRATE_NITRITE SENSOR PROTEIN NARQ"/>
    <property type="match status" value="1"/>
</dbReference>
<dbReference type="GO" id="GO:0000155">
    <property type="term" value="F:phosphorelay sensor kinase activity"/>
    <property type="evidence" value="ECO:0007669"/>
    <property type="project" value="InterPro"/>
</dbReference>
<comment type="caution">
    <text evidence="11">The sequence shown here is derived from an EMBL/GenBank/DDBJ whole genome shotgun (WGS) entry which is preliminary data.</text>
</comment>
<evidence type="ECO:0000256" key="7">
    <source>
        <dbReference type="ARBA" id="ARBA00022840"/>
    </source>
</evidence>
<organism evidence="11 12">
    <name type="scientific">Allonocardiopsis opalescens</name>
    <dbReference type="NCBI Taxonomy" id="1144618"/>
    <lineage>
        <taxon>Bacteria</taxon>
        <taxon>Bacillati</taxon>
        <taxon>Actinomycetota</taxon>
        <taxon>Actinomycetes</taxon>
        <taxon>Streptosporangiales</taxon>
        <taxon>Allonocardiopsis</taxon>
    </lineage>
</organism>
<dbReference type="AlphaFoldDB" id="A0A2T0PX50"/>
<gene>
    <name evidence="11" type="ORF">CLV72_108125</name>
</gene>
<keyword evidence="6 11" id="KW-0418">Kinase</keyword>
<dbReference type="CDD" id="cd16917">
    <property type="entry name" value="HATPase_UhpB-NarQ-NarX-like"/>
    <property type="match status" value="1"/>
</dbReference>
<dbReference type="InterPro" id="IPR050482">
    <property type="entry name" value="Sensor_HK_TwoCompSys"/>
</dbReference>
<evidence type="ECO:0000256" key="2">
    <source>
        <dbReference type="ARBA" id="ARBA00012438"/>
    </source>
</evidence>
<dbReference type="Proteomes" id="UP000237846">
    <property type="component" value="Unassembled WGS sequence"/>
</dbReference>
<evidence type="ECO:0000256" key="4">
    <source>
        <dbReference type="ARBA" id="ARBA00022679"/>
    </source>
</evidence>
<evidence type="ECO:0000256" key="9">
    <source>
        <dbReference type="SAM" id="Phobius"/>
    </source>
</evidence>
<feature type="domain" description="Signal transduction histidine kinase subgroup 3 dimerisation and phosphoacceptor" evidence="10">
    <location>
        <begin position="181"/>
        <end position="246"/>
    </location>
</feature>
<protein>
    <recommendedName>
        <fullName evidence="2">histidine kinase</fullName>
        <ecNumber evidence="2">2.7.13.3</ecNumber>
    </recommendedName>
</protein>
<dbReference type="EMBL" id="PVZC01000008">
    <property type="protein sequence ID" value="PRX96119.1"/>
    <property type="molecule type" value="Genomic_DNA"/>
</dbReference>
<evidence type="ECO:0000256" key="5">
    <source>
        <dbReference type="ARBA" id="ARBA00022741"/>
    </source>
</evidence>
<accession>A0A2T0PX50</accession>
<keyword evidence="9" id="KW-1133">Transmembrane helix</keyword>
<dbReference type="RefSeq" id="WP_106250785.1">
    <property type="nucleotide sequence ID" value="NZ_PVZC01000008.1"/>
</dbReference>
<keyword evidence="9" id="KW-0812">Transmembrane</keyword>
<dbReference type="GO" id="GO:0016020">
    <property type="term" value="C:membrane"/>
    <property type="evidence" value="ECO:0007669"/>
    <property type="project" value="InterPro"/>
</dbReference>
<comment type="catalytic activity">
    <reaction evidence="1">
        <text>ATP + protein L-histidine = ADP + protein N-phospho-L-histidine.</text>
        <dbReference type="EC" id="2.7.13.3"/>
    </reaction>
</comment>
<feature type="transmembrane region" description="Helical" evidence="9">
    <location>
        <begin position="126"/>
        <end position="145"/>
    </location>
</feature>
<reference evidence="11 12" key="1">
    <citation type="submission" date="2018-03" db="EMBL/GenBank/DDBJ databases">
        <title>Genomic Encyclopedia of Archaeal and Bacterial Type Strains, Phase II (KMG-II): from individual species to whole genera.</title>
        <authorList>
            <person name="Goeker M."/>
        </authorList>
    </citation>
    <scope>NUCLEOTIDE SEQUENCE [LARGE SCALE GENOMIC DNA]</scope>
    <source>
        <strain evidence="11 12">DSM 45601</strain>
    </source>
</reference>
<sequence length="393" mass="42338">MSARVRRTTARDVLAGLAVRLLTGVVALLALMGLLEQGRATPWFVLMSSALTLAAMVALRWRRRHPVRVAAALVLTVAVTDFTGGAYYVALFNTAARRSGRTALALAGVGLVAAVPFTLWRPDPEFPFAAVHLANLVITALVLAWGMRVRARRELVEELRRRAESAEAEDAARAERLRAEERERIAGEMHDVLAHRISLVSLHAGALEIRPDLPPDEVVRMAGTIRDTAHSALDDLREILGVLRAEDADGLRPQPGLAGLGELVAEARSAGTPVELEDLAPGGPPPPDSAGRTAYRVVQEGLTNVRKHAPGAQVRVRLERTAAPDGGGELHVWLRNRLPSVWTPSAVPGSRSGLLGLSERVRLAGGRLDSGARRGEDGAVEFHLEVWLPWPTT</sequence>
<keyword evidence="12" id="KW-1185">Reference proteome</keyword>
<dbReference type="Gene3D" id="3.30.565.10">
    <property type="entry name" value="Histidine kinase-like ATPase, C-terminal domain"/>
    <property type="match status" value="1"/>
</dbReference>
<dbReference type="PANTHER" id="PTHR24421">
    <property type="entry name" value="NITRATE/NITRITE SENSOR PROTEIN NARX-RELATED"/>
    <property type="match status" value="1"/>
</dbReference>
<dbReference type="InterPro" id="IPR036890">
    <property type="entry name" value="HATPase_C_sf"/>
</dbReference>